<proteinExistence type="predicted"/>
<dbReference type="VEuPathDB" id="VectorBase:GAUT002092"/>
<name>A0A1A9UEF8_GLOAU</name>
<evidence type="ECO:0008006" key="3">
    <source>
        <dbReference type="Google" id="ProtNLM"/>
    </source>
</evidence>
<dbReference type="Proteomes" id="UP000078200">
    <property type="component" value="Unassembled WGS sequence"/>
</dbReference>
<organism evidence="1 2">
    <name type="scientific">Glossina austeni</name>
    <name type="common">Savannah tsetse fly</name>
    <dbReference type="NCBI Taxonomy" id="7395"/>
    <lineage>
        <taxon>Eukaryota</taxon>
        <taxon>Metazoa</taxon>
        <taxon>Ecdysozoa</taxon>
        <taxon>Arthropoda</taxon>
        <taxon>Hexapoda</taxon>
        <taxon>Insecta</taxon>
        <taxon>Pterygota</taxon>
        <taxon>Neoptera</taxon>
        <taxon>Endopterygota</taxon>
        <taxon>Diptera</taxon>
        <taxon>Brachycera</taxon>
        <taxon>Muscomorpha</taxon>
        <taxon>Hippoboscoidea</taxon>
        <taxon>Glossinidae</taxon>
        <taxon>Glossina</taxon>
    </lineage>
</organism>
<reference evidence="1" key="1">
    <citation type="submission" date="2020-05" db="UniProtKB">
        <authorList>
            <consortium name="EnsemblMetazoa"/>
        </authorList>
    </citation>
    <scope>IDENTIFICATION</scope>
    <source>
        <strain evidence="1">TTRI</strain>
    </source>
</reference>
<evidence type="ECO:0000313" key="2">
    <source>
        <dbReference type="Proteomes" id="UP000078200"/>
    </source>
</evidence>
<protein>
    <recommendedName>
        <fullName evidence="3">Reverse transcriptase domain-containing protein</fullName>
    </recommendedName>
</protein>
<dbReference type="AlphaFoldDB" id="A0A1A9UEF8"/>
<keyword evidence="2" id="KW-1185">Reference proteome</keyword>
<accession>A0A1A9UEF8</accession>
<evidence type="ECO:0000313" key="1">
    <source>
        <dbReference type="EnsemblMetazoa" id="GAUT002092-PA"/>
    </source>
</evidence>
<dbReference type="EnsemblMetazoa" id="GAUT002092-RA">
    <property type="protein sequence ID" value="GAUT002092-PA"/>
    <property type="gene ID" value="GAUT002092"/>
</dbReference>
<sequence length="107" mass="12900">MRSLIERYLEVSDTSRWDQDEFYWEQRRWVKQADPLSSILLNIIIQELICQPQHAEVEMRSTVFRCLAYADDPFLFVRRKERADHIFLSRSYEHCLAAISELYKEVG</sequence>